<evidence type="ECO:0000256" key="3">
    <source>
        <dbReference type="ARBA" id="ARBA00022448"/>
    </source>
</evidence>
<evidence type="ECO:0000313" key="10">
    <source>
        <dbReference type="EMBL" id="MCP9761654.1"/>
    </source>
</evidence>
<dbReference type="InterPro" id="IPR047817">
    <property type="entry name" value="ABC2_TM_bact-type"/>
</dbReference>
<dbReference type="PANTHER" id="PTHR30294:SF29">
    <property type="entry name" value="MULTIDRUG ABC TRANSPORTER PERMEASE YBHS-RELATED"/>
    <property type="match status" value="1"/>
</dbReference>
<evidence type="ECO:0000256" key="2">
    <source>
        <dbReference type="ARBA" id="ARBA00007783"/>
    </source>
</evidence>
<dbReference type="RefSeq" id="WP_255035395.1">
    <property type="nucleotide sequence ID" value="NZ_RJUF01000002.1"/>
</dbReference>
<reference evidence="10 11" key="1">
    <citation type="submission" date="2018-11" db="EMBL/GenBank/DDBJ databases">
        <title>Novel bacteria species description.</title>
        <authorList>
            <person name="Han J.-H."/>
        </authorList>
    </citation>
    <scope>NUCLEOTIDE SEQUENCE [LARGE SCALE GENOMIC DNA]</scope>
    <source>
        <strain evidence="10 11">KCTC23259</strain>
    </source>
</reference>
<feature type="transmembrane region" description="Helical" evidence="8">
    <location>
        <begin position="21"/>
        <end position="40"/>
    </location>
</feature>
<feature type="transmembrane region" description="Helical" evidence="8">
    <location>
        <begin position="174"/>
        <end position="196"/>
    </location>
</feature>
<dbReference type="Pfam" id="PF12698">
    <property type="entry name" value="ABC2_membrane_3"/>
    <property type="match status" value="1"/>
</dbReference>
<feature type="domain" description="ABC transmembrane type-2" evidence="9">
    <location>
        <begin position="136"/>
        <end position="366"/>
    </location>
</feature>
<organism evidence="10 11">
    <name type="scientific">Lacihabitans soyangensis</name>
    <dbReference type="NCBI Taxonomy" id="869394"/>
    <lineage>
        <taxon>Bacteria</taxon>
        <taxon>Pseudomonadati</taxon>
        <taxon>Bacteroidota</taxon>
        <taxon>Cytophagia</taxon>
        <taxon>Cytophagales</taxon>
        <taxon>Leadbetterellaceae</taxon>
        <taxon>Lacihabitans</taxon>
    </lineage>
</organism>
<feature type="transmembrane region" description="Helical" evidence="8">
    <location>
        <begin position="282"/>
        <end position="305"/>
    </location>
</feature>
<keyword evidence="6 8" id="KW-1133">Transmembrane helix</keyword>
<evidence type="ECO:0000256" key="4">
    <source>
        <dbReference type="ARBA" id="ARBA00022475"/>
    </source>
</evidence>
<evidence type="ECO:0000256" key="5">
    <source>
        <dbReference type="ARBA" id="ARBA00022692"/>
    </source>
</evidence>
<accession>A0AAE3H0C2</accession>
<comment type="similarity">
    <text evidence="2">Belongs to the ABC-2 integral membrane protein family.</text>
</comment>
<keyword evidence="7 8" id="KW-0472">Membrane</keyword>
<sequence length="369" mass="41859">MKVFFAFVKKEFWHVIRDKRSLIILIGLPIVMMLLFGFALTSEVKNSNIAILDFSKDPATKTLVDRIDQSQYFTVNKYLNSEKEIEGVFRKGEVRLVLIFPQNFENDLSKDKKTQVRLVADASDPNTANITINYASAIIRDYQNEVNENKMLPYAIEMETRMLYNPQLKSSYNFVPGVMTLIMMLLGAMMTSVSIVKEKEMGTMEILLVSPMKPIMVLISKAVPYMVLCFLDIILILLMAVYILDMPIQGSLVLLLAESLLFIITTLSLGLLISVNVNSQQVAMFISLVALLMPSLIFSGFMFPIENMPLPLQVMSNLIPTKWYYSIMKAIMVKGLSFEFVLKQTLILAGMTVFFLSIAIKKFKINLEA</sequence>
<dbReference type="InterPro" id="IPR051449">
    <property type="entry name" value="ABC-2_transporter_component"/>
</dbReference>
<evidence type="ECO:0000256" key="1">
    <source>
        <dbReference type="ARBA" id="ARBA00004651"/>
    </source>
</evidence>
<evidence type="ECO:0000256" key="8">
    <source>
        <dbReference type="SAM" id="Phobius"/>
    </source>
</evidence>
<dbReference type="PROSITE" id="PS51012">
    <property type="entry name" value="ABC_TM2"/>
    <property type="match status" value="1"/>
</dbReference>
<dbReference type="PANTHER" id="PTHR30294">
    <property type="entry name" value="MEMBRANE COMPONENT OF ABC TRANSPORTER YHHJ-RELATED"/>
    <property type="match status" value="1"/>
</dbReference>
<feature type="transmembrane region" description="Helical" evidence="8">
    <location>
        <begin position="222"/>
        <end position="244"/>
    </location>
</feature>
<feature type="transmembrane region" description="Helical" evidence="8">
    <location>
        <begin position="341"/>
        <end position="360"/>
    </location>
</feature>
<name>A0AAE3H0C2_9BACT</name>
<dbReference type="EMBL" id="RJUF01000002">
    <property type="protein sequence ID" value="MCP9761654.1"/>
    <property type="molecule type" value="Genomic_DNA"/>
</dbReference>
<evidence type="ECO:0000256" key="6">
    <source>
        <dbReference type="ARBA" id="ARBA00022989"/>
    </source>
</evidence>
<feature type="transmembrane region" description="Helical" evidence="8">
    <location>
        <begin position="250"/>
        <end position="275"/>
    </location>
</feature>
<comment type="subcellular location">
    <subcellularLocation>
        <location evidence="1">Cell membrane</location>
        <topology evidence="1">Multi-pass membrane protein</topology>
    </subcellularLocation>
</comment>
<keyword evidence="3" id="KW-0813">Transport</keyword>
<evidence type="ECO:0000256" key="7">
    <source>
        <dbReference type="ARBA" id="ARBA00023136"/>
    </source>
</evidence>
<evidence type="ECO:0000313" key="11">
    <source>
        <dbReference type="Proteomes" id="UP001204144"/>
    </source>
</evidence>
<dbReference type="AlphaFoldDB" id="A0AAE3H0C2"/>
<dbReference type="InterPro" id="IPR013525">
    <property type="entry name" value="ABC2_TM"/>
</dbReference>
<protein>
    <submittedName>
        <fullName evidence="10">ABC transporter permease</fullName>
    </submittedName>
</protein>
<evidence type="ECO:0000259" key="9">
    <source>
        <dbReference type="PROSITE" id="PS51012"/>
    </source>
</evidence>
<proteinExistence type="inferred from homology"/>
<gene>
    <name evidence="10" type="ORF">EGI31_01720</name>
</gene>
<keyword evidence="4" id="KW-1003">Cell membrane</keyword>
<keyword evidence="11" id="KW-1185">Reference proteome</keyword>
<keyword evidence="5 8" id="KW-0812">Transmembrane</keyword>
<comment type="caution">
    <text evidence="10">The sequence shown here is derived from an EMBL/GenBank/DDBJ whole genome shotgun (WGS) entry which is preliminary data.</text>
</comment>
<dbReference type="GO" id="GO:0140359">
    <property type="term" value="F:ABC-type transporter activity"/>
    <property type="evidence" value="ECO:0007669"/>
    <property type="project" value="InterPro"/>
</dbReference>
<dbReference type="GO" id="GO:0005886">
    <property type="term" value="C:plasma membrane"/>
    <property type="evidence" value="ECO:0007669"/>
    <property type="project" value="UniProtKB-SubCell"/>
</dbReference>
<dbReference type="Proteomes" id="UP001204144">
    <property type="component" value="Unassembled WGS sequence"/>
</dbReference>
<dbReference type="Gene3D" id="3.40.1710.10">
    <property type="entry name" value="abc type-2 transporter like domain"/>
    <property type="match status" value="1"/>
</dbReference>